<comment type="caution">
    <text evidence="2">The sequence shown here is derived from an EMBL/GenBank/DDBJ whole genome shotgun (WGS) entry which is preliminary data.</text>
</comment>
<dbReference type="InterPro" id="IPR028994">
    <property type="entry name" value="Integrin_alpha_N"/>
</dbReference>
<keyword evidence="3" id="KW-1185">Reference proteome</keyword>
<proteinExistence type="predicted"/>
<dbReference type="AlphaFoldDB" id="A0A3M0CCN0"/>
<dbReference type="Proteomes" id="UP000271227">
    <property type="component" value="Unassembled WGS sequence"/>
</dbReference>
<protein>
    <recommendedName>
        <fullName evidence="4">VCBS repeat protein</fullName>
    </recommendedName>
</protein>
<dbReference type="InterPro" id="IPR018247">
    <property type="entry name" value="EF_Hand_1_Ca_BS"/>
</dbReference>
<organism evidence="2 3">
    <name type="scientific">Eilatimonas milleporae</name>
    <dbReference type="NCBI Taxonomy" id="911205"/>
    <lineage>
        <taxon>Bacteria</taxon>
        <taxon>Pseudomonadati</taxon>
        <taxon>Pseudomonadota</taxon>
        <taxon>Alphaproteobacteria</taxon>
        <taxon>Kordiimonadales</taxon>
        <taxon>Kordiimonadaceae</taxon>
        <taxon>Eilatimonas</taxon>
    </lineage>
</organism>
<dbReference type="InParanoid" id="A0A3M0CCN0"/>
<dbReference type="OrthoDB" id="1488578at2"/>
<keyword evidence="1" id="KW-0732">Signal</keyword>
<reference evidence="2 3" key="1">
    <citation type="submission" date="2018-10" db="EMBL/GenBank/DDBJ databases">
        <title>Genomic Encyclopedia of Archaeal and Bacterial Type Strains, Phase II (KMG-II): from individual species to whole genera.</title>
        <authorList>
            <person name="Goeker M."/>
        </authorList>
    </citation>
    <scope>NUCLEOTIDE SEQUENCE [LARGE SCALE GENOMIC DNA]</scope>
    <source>
        <strain evidence="2 3">DSM 25217</strain>
    </source>
</reference>
<evidence type="ECO:0000313" key="3">
    <source>
        <dbReference type="Proteomes" id="UP000271227"/>
    </source>
</evidence>
<dbReference type="SUPFAM" id="SSF69318">
    <property type="entry name" value="Integrin alpha N-terminal domain"/>
    <property type="match status" value="1"/>
</dbReference>
<dbReference type="EMBL" id="REFR01000012">
    <property type="protein sequence ID" value="RMB04769.1"/>
    <property type="molecule type" value="Genomic_DNA"/>
</dbReference>
<dbReference type="PROSITE" id="PS00018">
    <property type="entry name" value="EF_HAND_1"/>
    <property type="match status" value="1"/>
</dbReference>
<dbReference type="RefSeq" id="WP_121939039.1">
    <property type="nucleotide sequence ID" value="NZ_REFR01000012.1"/>
</dbReference>
<sequence>MRMKKYGFLTLVSCLVVGTPCFTPLAAQDVDTVPAIVEIYKAGRDKTGAAIWENTKPRFRKAGDPSMIGGWSDANAPDARRYLDMDVDGDGLADIVEIYKVAGNRTGATVWRNGDDGFRLMADPATIGAWSNVDAPDARRYRAMDVNGDGLADLVEIYKAAAGRTNATVWLSTGTGFRQSGNPSRIGGWTNVGAPDARRYLDMDANGDGLSDLVEIYRTARGTTNATIWQSTGRAFRQSGKPSHIGGWSDVGAPDARRYLAMDADGDRRMDIVEIHKAAGKKTNAVLWWNTGEGFIFAGASQIGGWSNVNASNARRYLVMDADGDRLPDIVEIYEAAGRKTNATIWRNTGRGFVFAGYSVIGDWSDVDAPNARRYLVMHLDGNRLPALIEIYRAGDRKTNATVWQSTGEGFTFLTYSNIGNWSDTDARNARRYLIMDVPRDRD</sequence>
<gene>
    <name evidence="2" type="ORF">BXY39_2333</name>
</gene>
<name>A0A3M0CCN0_9PROT</name>
<feature type="chain" id="PRO_5018224413" description="VCBS repeat protein" evidence="1">
    <location>
        <begin position="27"/>
        <end position="443"/>
    </location>
</feature>
<feature type="signal peptide" evidence="1">
    <location>
        <begin position="1"/>
        <end position="26"/>
    </location>
</feature>
<evidence type="ECO:0000313" key="2">
    <source>
        <dbReference type="EMBL" id="RMB04769.1"/>
    </source>
</evidence>
<evidence type="ECO:0000256" key="1">
    <source>
        <dbReference type="SAM" id="SignalP"/>
    </source>
</evidence>
<accession>A0A3M0CCN0</accession>
<evidence type="ECO:0008006" key="4">
    <source>
        <dbReference type="Google" id="ProtNLM"/>
    </source>
</evidence>